<reference evidence="7 8" key="1">
    <citation type="submission" date="2020-04" db="EMBL/GenBank/DDBJ databases">
        <title>CFH 90308 Microbacterium sp.</title>
        <authorList>
            <person name="Nie G."/>
            <person name="Ming H."/>
            <person name="Xia T."/>
        </authorList>
    </citation>
    <scope>NUCLEOTIDE SEQUENCE [LARGE SCALE GENOMIC DNA]</scope>
    <source>
        <strain evidence="7 8">CFH 90308</strain>
    </source>
</reference>
<evidence type="ECO:0000256" key="2">
    <source>
        <dbReference type="ARBA" id="ARBA00022679"/>
    </source>
</evidence>
<proteinExistence type="inferred from homology"/>
<dbReference type="Gene3D" id="3.30.200.20">
    <property type="entry name" value="Phosphorylase Kinase, domain 1"/>
    <property type="match status" value="1"/>
</dbReference>
<dbReference type="Pfam" id="PF01636">
    <property type="entry name" value="APH"/>
    <property type="match status" value="1"/>
</dbReference>
<keyword evidence="8" id="KW-1185">Reference proteome</keyword>
<evidence type="ECO:0000256" key="5">
    <source>
        <dbReference type="ARBA" id="ARBA00022840"/>
    </source>
</evidence>
<protein>
    <submittedName>
        <fullName evidence="7">Aminoglycoside phosphotransferase family protein</fullName>
    </submittedName>
</protein>
<gene>
    <name evidence="7" type="ORF">HF576_14995</name>
</gene>
<sequence>MAEALSVAGLAPATEAVRWLALAGGVSNDVFLAEVGTQRFVVKRALATLRVAQRWDASPERSFTEAAAITWAGRASPEHVPTILAVDRERNVIVETCAPDGWQNWKVLLLRGEVDPGVGAELGAALAVWQRASAADPTVAERFGDAEAFRQLRVDPFYGASAARNPAVADQIDRLVRRMSQNRSVVVHGDYSPKNVLTGDSGSWVIDWEVAHYGDPVFDVAFLLHHLLCKAIALPESARELEETARAFLDTYTDRGPSDPMPSSYLAGHTAALLLARIDGKSPVEYLSSSQREVGRRVAVNALADGAEDVSELWRMIHV</sequence>
<evidence type="ECO:0000313" key="7">
    <source>
        <dbReference type="EMBL" id="NLP85153.1"/>
    </source>
</evidence>
<dbReference type="RefSeq" id="WP_168913586.1">
    <property type="nucleotide sequence ID" value="NZ_JABACI010000004.1"/>
</dbReference>
<evidence type="ECO:0000256" key="1">
    <source>
        <dbReference type="ARBA" id="ARBA00010165"/>
    </source>
</evidence>
<dbReference type="Proteomes" id="UP001429745">
    <property type="component" value="Unassembled WGS sequence"/>
</dbReference>
<keyword evidence="3" id="KW-0547">Nucleotide-binding</keyword>
<dbReference type="PANTHER" id="PTHR34273:SF2">
    <property type="entry name" value="METHYLTHIORIBOSE KINASE"/>
    <property type="match status" value="1"/>
</dbReference>
<keyword evidence="4" id="KW-0418">Kinase</keyword>
<dbReference type="InterPro" id="IPR002575">
    <property type="entry name" value="Aminoglycoside_PTrfase"/>
</dbReference>
<comment type="caution">
    <text evidence="7">The sequence shown here is derived from an EMBL/GenBank/DDBJ whole genome shotgun (WGS) entry which is preliminary data.</text>
</comment>
<name>A0ABX1KDN7_9MICO</name>
<dbReference type="SUPFAM" id="SSF56112">
    <property type="entry name" value="Protein kinase-like (PK-like)"/>
    <property type="match status" value="1"/>
</dbReference>
<evidence type="ECO:0000256" key="3">
    <source>
        <dbReference type="ARBA" id="ARBA00022741"/>
    </source>
</evidence>
<dbReference type="Gene3D" id="3.90.1200.10">
    <property type="match status" value="1"/>
</dbReference>
<evidence type="ECO:0000256" key="4">
    <source>
        <dbReference type="ARBA" id="ARBA00022777"/>
    </source>
</evidence>
<keyword evidence="2" id="KW-0808">Transferase</keyword>
<accession>A0ABX1KDN7</accession>
<dbReference type="EMBL" id="JABACI010000004">
    <property type="protein sequence ID" value="NLP85153.1"/>
    <property type="molecule type" value="Genomic_DNA"/>
</dbReference>
<dbReference type="InterPro" id="IPR011009">
    <property type="entry name" value="Kinase-like_dom_sf"/>
</dbReference>
<evidence type="ECO:0000259" key="6">
    <source>
        <dbReference type="Pfam" id="PF01636"/>
    </source>
</evidence>
<comment type="similarity">
    <text evidence="1">Belongs to the methylthioribose kinase family.</text>
</comment>
<organism evidence="7 8">
    <name type="scientific">Microbacterium salsuginis</name>
    <dbReference type="NCBI Taxonomy" id="2722803"/>
    <lineage>
        <taxon>Bacteria</taxon>
        <taxon>Bacillati</taxon>
        <taxon>Actinomycetota</taxon>
        <taxon>Actinomycetes</taxon>
        <taxon>Micrococcales</taxon>
        <taxon>Microbacteriaceae</taxon>
        <taxon>Microbacterium</taxon>
    </lineage>
</organism>
<keyword evidence="5" id="KW-0067">ATP-binding</keyword>
<feature type="domain" description="Aminoglycoside phosphotransferase" evidence="6">
    <location>
        <begin position="21"/>
        <end position="250"/>
    </location>
</feature>
<dbReference type="PANTHER" id="PTHR34273">
    <property type="entry name" value="METHYLTHIORIBOSE KINASE"/>
    <property type="match status" value="1"/>
</dbReference>
<evidence type="ECO:0000313" key="8">
    <source>
        <dbReference type="Proteomes" id="UP001429745"/>
    </source>
</evidence>